<keyword evidence="1" id="KW-0853">WD repeat</keyword>
<accession>X1Z4E8</accession>
<proteinExistence type="predicted"/>
<name>X1Z4E8_CAPTE</name>
<dbReference type="AlphaFoldDB" id="X1Z4E8"/>
<evidence type="ECO:0000259" key="3">
    <source>
        <dbReference type="Pfam" id="PF25469"/>
    </source>
</evidence>
<dbReference type="InterPro" id="IPR057588">
    <property type="entry name" value="NWD1/2-like_WH"/>
</dbReference>
<sequence>MDDNNFVEVPSFSVDESMELLRALMSQEQRCLSEAQQQVVQEAFAGCSSPLYVRLITADARSWTSMNNVEASSLPSGVKECINSFLDQLEKTHGRTLVSHSLAYLTASITGLSDNEMEDVLSLDDAVLSEVYANRPMIISRLPPVSWQKIKYDMRDFLVTRECEGLTTFYWNHRIFIETAKTRYLNDETRRKLIHAGLADYMLGTW</sequence>
<dbReference type="PANTHER" id="PTHR19871">
    <property type="entry name" value="BETA TRANSDUCIN-RELATED PROTEIN"/>
    <property type="match status" value="1"/>
</dbReference>
<keyword evidence="5" id="KW-1185">Reference proteome</keyword>
<reference evidence="5" key="2">
    <citation type="journal article" date="2013" name="Nature">
        <title>Insights into bilaterian evolution from three spiralian genomes.</title>
        <authorList>
            <person name="Simakov O."/>
            <person name="Marletaz F."/>
            <person name="Cho S.J."/>
            <person name="Edsinger-Gonzales E."/>
            <person name="Havlak P."/>
            <person name="Hellsten U."/>
            <person name="Kuo D.H."/>
            <person name="Larsson T."/>
            <person name="Lv J."/>
            <person name="Arendt D."/>
            <person name="Savage R."/>
            <person name="Osoegawa K."/>
            <person name="de Jong P."/>
            <person name="Grimwood J."/>
            <person name="Chapman J.A."/>
            <person name="Shapiro H."/>
            <person name="Aerts A."/>
            <person name="Otillar R.P."/>
            <person name="Terry A.Y."/>
            <person name="Boore J.L."/>
            <person name="Grigoriev I.V."/>
            <person name="Lindberg D.R."/>
            <person name="Seaver E.C."/>
            <person name="Weisblat D.A."/>
            <person name="Putnam N.H."/>
            <person name="Rokhsar D.S."/>
        </authorList>
    </citation>
    <scope>NUCLEOTIDE SEQUENCE</scope>
    <source>
        <strain evidence="5">I ESC-2004</strain>
    </source>
</reference>
<dbReference type="Proteomes" id="UP000014760">
    <property type="component" value="Unassembled WGS sequence"/>
</dbReference>
<feature type="domain" description="NWD1/2-like winged helix-turn-helix" evidence="3">
    <location>
        <begin position="78"/>
        <end position="189"/>
    </location>
</feature>
<dbReference type="Pfam" id="PF25469">
    <property type="entry name" value="WHD_NWD1"/>
    <property type="match status" value="1"/>
</dbReference>
<dbReference type="EMBL" id="AMQN01000217">
    <property type="status" value="NOT_ANNOTATED_CDS"/>
    <property type="molecule type" value="Genomic_DNA"/>
</dbReference>
<dbReference type="PANTHER" id="PTHR19871:SF14">
    <property type="entry name" value="DUF4062 DOMAIN-CONTAINING PROTEIN"/>
    <property type="match status" value="1"/>
</dbReference>
<dbReference type="InterPro" id="IPR052752">
    <property type="entry name" value="NACHT-WD_repeat"/>
</dbReference>
<evidence type="ECO:0000256" key="1">
    <source>
        <dbReference type="ARBA" id="ARBA00022574"/>
    </source>
</evidence>
<dbReference type="OrthoDB" id="2160941at2759"/>
<reference evidence="4" key="3">
    <citation type="submission" date="2015-06" db="UniProtKB">
        <authorList>
            <consortium name="EnsemblMetazoa"/>
        </authorList>
    </citation>
    <scope>IDENTIFICATION</scope>
</reference>
<dbReference type="EnsemblMetazoa" id="CapteT145944">
    <property type="protein sequence ID" value="CapteP145944"/>
    <property type="gene ID" value="CapteG145944"/>
</dbReference>
<evidence type="ECO:0000313" key="5">
    <source>
        <dbReference type="Proteomes" id="UP000014760"/>
    </source>
</evidence>
<keyword evidence="2" id="KW-0677">Repeat</keyword>
<evidence type="ECO:0000313" key="4">
    <source>
        <dbReference type="EnsemblMetazoa" id="CapteP145944"/>
    </source>
</evidence>
<dbReference type="HOGENOM" id="CLU_104033_0_0_1"/>
<evidence type="ECO:0000256" key="2">
    <source>
        <dbReference type="ARBA" id="ARBA00022737"/>
    </source>
</evidence>
<reference evidence="5" key="1">
    <citation type="submission" date="2012-12" db="EMBL/GenBank/DDBJ databases">
        <authorList>
            <person name="Hellsten U."/>
            <person name="Grimwood J."/>
            <person name="Chapman J.A."/>
            <person name="Shapiro H."/>
            <person name="Aerts A."/>
            <person name="Otillar R.P."/>
            <person name="Terry A.Y."/>
            <person name="Boore J.L."/>
            <person name="Simakov O."/>
            <person name="Marletaz F."/>
            <person name="Cho S.-J."/>
            <person name="Edsinger-Gonzales E."/>
            <person name="Havlak P."/>
            <person name="Kuo D.-H."/>
            <person name="Larsson T."/>
            <person name="Lv J."/>
            <person name="Arendt D."/>
            <person name="Savage R."/>
            <person name="Osoegawa K."/>
            <person name="de Jong P."/>
            <person name="Lindberg D.R."/>
            <person name="Seaver E.C."/>
            <person name="Weisblat D.A."/>
            <person name="Putnam N.H."/>
            <person name="Grigoriev I.V."/>
            <person name="Rokhsar D.S."/>
        </authorList>
    </citation>
    <scope>NUCLEOTIDE SEQUENCE</scope>
    <source>
        <strain evidence="5">I ESC-2004</strain>
    </source>
</reference>
<protein>
    <recommendedName>
        <fullName evidence="3">NWD1/2-like winged helix-turn-helix domain-containing protein</fullName>
    </recommendedName>
</protein>
<organism evidence="4 5">
    <name type="scientific">Capitella teleta</name>
    <name type="common">Polychaete worm</name>
    <dbReference type="NCBI Taxonomy" id="283909"/>
    <lineage>
        <taxon>Eukaryota</taxon>
        <taxon>Metazoa</taxon>
        <taxon>Spiralia</taxon>
        <taxon>Lophotrochozoa</taxon>
        <taxon>Annelida</taxon>
        <taxon>Polychaeta</taxon>
        <taxon>Sedentaria</taxon>
        <taxon>Scolecida</taxon>
        <taxon>Capitellidae</taxon>
        <taxon>Capitella</taxon>
    </lineage>
</organism>